<name>A0ABV3XRR3_9RHOB</name>
<dbReference type="InterPro" id="IPR001509">
    <property type="entry name" value="Epimerase_deHydtase"/>
</dbReference>
<organism evidence="3 4">
    <name type="scientific">Rhodovulum iodosum</name>
    <dbReference type="NCBI Taxonomy" id="68291"/>
    <lineage>
        <taxon>Bacteria</taxon>
        <taxon>Pseudomonadati</taxon>
        <taxon>Pseudomonadota</taxon>
        <taxon>Alphaproteobacteria</taxon>
        <taxon>Rhodobacterales</taxon>
        <taxon>Paracoccaceae</taxon>
        <taxon>Rhodovulum</taxon>
    </lineage>
</organism>
<proteinExistence type="predicted"/>
<dbReference type="CDD" id="cd05266">
    <property type="entry name" value="SDR_a4"/>
    <property type="match status" value="1"/>
</dbReference>
<evidence type="ECO:0000313" key="4">
    <source>
        <dbReference type="Proteomes" id="UP001560019"/>
    </source>
</evidence>
<evidence type="ECO:0000256" key="1">
    <source>
        <dbReference type="ARBA" id="ARBA00023027"/>
    </source>
</evidence>
<reference evidence="3 4" key="1">
    <citation type="submission" date="2024-06" db="EMBL/GenBank/DDBJ databases">
        <title>Genome of Rhodovulum iodosum, a marine photoferrotroph.</title>
        <authorList>
            <person name="Bianchini G."/>
            <person name="Nikeleit V."/>
            <person name="Kappler A."/>
            <person name="Bryce C."/>
            <person name="Sanchez-Baracaldo P."/>
        </authorList>
    </citation>
    <scope>NUCLEOTIDE SEQUENCE [LARGE SCALE GENOMIC DNA]</scope>
    <source>
        <strain evidence="3 4">UT/N1</strain>
    </source>
</reference>
<dbReference type="Pfam" id="PF01370">
    <property type="entry name" value="Epimerase"/>
    <property type="match status" value="1"/>
</dbReference>
<dbReference type="EMBL" id="JBEHHI010000001">
    <property type="protein sequence ID" value="MEX5727763.1"/>
    <property type="molecule type" value="Genomic_DNA"/>
</dbReference>
<comment type="caution">
    <text evidence="3">The sequence shown here is derived from an EMBL/GenBank/DDBJ whole genome shotgun (WGS) entry which is preliminary data.</text>
</comment>
<evidence type="ECO:0000313" key="3">
    <source>
        <dbReference type="EMBL" id="MEX5727763.1"/>
    </source>
</evidence>
<keyword evidence="1" id="KW-0520">NAD</keyword>
<accession>A0ABV3XRR3</accession>
<evidence type="ECO:0000259" key="2">
    <source>
        <dbReference type="Pfam" id="PF01370"/>
    </source>
</evidence>
<protein>
    <submittedName>
        <fullName evidence="3">Nucleoside-diphosphate-sugar epimerase</fullName>
    </submittedName>
</protein>
<feature type="domain" description="NAD-dependent epimerase/dehydratase" evidence="2">
    <location>
        <begin position="86"/>
        <end position="204"/>
    </location>
</feature>
<dbReference type="InterPro" id="IPR036291">
    <property type="entry name" value="NAD(P)-bd_dom_sf"/>
</dbReference>
<dbReference type="Gene3D" id="3.40.50.720">
    <property type="entry name" value="NAD(P)-binding Rossmann-like Domain"/>
    <property type="match status" value="1"/>
</dbReference>
<dbReference type="SUPFAM" id="SSF51735">
    <property type="entry name" value="NAD(P)-binding Rossmann-fold domains"/>
    <property type="match status" value="1"/>
</dbReference>
<gene>
    <name evidence="3" type="ORF">Ga0609869_001116</name>
</gene>
<dbReference type="PANTHER" id="PTHR43574">
    <property type="entry name" value="EPIMERASE-RELATED"/>
    <property type="match status" value="1"/>
</dbReference>
<sequence length="281" mass="29525">MAGTLLSIGHGYTARALARRLGPDWQVIGTTRSSEKAARLARAGVEPLVWPGADLDRALSRASHLLCSVAPGPEGDPVLAAAGATLARARQLRWVGYLSTTGVYGDHGGGWVDEETPLTPGTARGEARVAAEADWAALDLPMHIFRLAGIYGPGRSALDQVRAGTARRIVKPGQVFSRIHVEDIAEVLATSMARPAAGAVYNVADDLPAPPQDVVACAAELLGVAPPPELAFEDADLSPMAKSFYSESKRVSNARIKERLGVSLAYPDYRAGLAALLKAGF</sequence>
<dbReference type="RefSeq" id="WP_125405779.1">
    <property type="nucleotide sequence ID" value="NZ_JBEHHI010000001.1"/>
</dbReference>
<keyword evidence="4" id="KW-1185">Reference proteome</keyword>
<dbReference type="Proteomes" id="UP001560019">
    <property type="component" value="Unassembled WGS sequence"/>
</dbReference>